<protein>
    <recommendedName>
        <fullName evidence="3">Phage tail protein</fullName>
    </recommendedName>
</protein>
<dbReference type="Proteomes" id="UP000076066">
    <property type="component" value="Chromosome"/>
</dbReference>
<keyword evidence="2" id="KW-1185">Reference proteome</keyword>
<dbReference type="STRING" id="1549855.AY555_06460"/>
<dbReference type="AlphaFoldDB" id="A0A143DFK3"/>
<dbReference type="Pfam" id="PF05489">
    <property type="entry name" value="Phage_tail_X"/>
    <property type="match status" value="1"/>
</dbReference>
<evidence type="ECO:0000313" key="2">
    <source>
        <dbReference type="Proteomes" id="UP000076066"/>
    </source>
</evidence>
<organism evidence="1 2">
    <name type="scientific">Haematospirillum jordaniae</name>
    <dbReference type="NCBI Taxonomy" id="1549855"/>
    <lineage>
        <taxon>Bacteria</taxon>
        <taxon>Pseudomonadati</taxon>
        <taxon>Pseudomonadota</taxon>
        <taxon>Alphaproteobacteria</taxon>
        <taxon>Rhodospirillales</taxon>
        <taxon>Novispirillaceae</taxon>
        <taxon>Haematospirillum</taxon>
    </lineage>
</organism>
<dbReference type="EMBL" id="CP014525">
    <property type="protein sequence ID" value="AMW34878.1"/>
    <property type="molecule type" value="Genomic_DNA"/>
</dbReference>
<evidence type="ECO:0000313" key="1">
    <source>
        <dbReference type="EMBL" id="AMW34878.1"/>
    </source>
</evidence>
<dbReference type="OrthoDB" id="8759063at2"/>
<dbReference type="KEGG" id="hjo:AY555_06460"/>
<evidence type="ECO:0008006" key="3">
    <source>
        <dbReference type="Google" id="ProtNLM"/>
    </source>
</evidence>
<reference evidence="1 2" key="1">
    <citation type="submission" date="2016-02" db="EMBL/GenBank/DDBJ databases">
        <title>Complete Genome of H5569, the type strain of the newly described species Haematospirillium jordaniae.</title>
        <authorList>
            <person name="Nicholson A.C."/>
            <person name="Humrighouse B.W."/>
            <person name="Loparov V."/>
            <person name="McQuiston J.R."/>
        </authorList>
    </citation>
    <scope>NUCLEOTIDE SEQUENCE [LARGE SCALE GENOMIC DNA]</scope>
    <source>
        <strain evidence="1 2">H5569</strain>
    </source>
</reference>
<accession>A0A143DFK3</accession>
<dbReference type="InterPro" id="IPR008861">
    <property type="entry name" value="GpX-like"/>
</dbReference>
<sequence length="69" mass="7468">MGLRYQTRDGDTIDYIAWKHYGGTAPGVVEQLLEANPGLVRYGMVLPAGLDIALPDMPLRVAPGEALWG</sequence>
<gene>
    <name evidence="1" type="ORF">AY555_06460</name>
</gene>
<name>A0A143DFK3_9PROT</name>
<proteinExistence type="predicted"/>